<protein>
    <recommendedName>
        <fullName evidence="1">Secretion system C-terminal sorting domain-containing protein</fullName>
    </recommendedName>
</protein>
<name>A0A7W5ZTE3_9BACT</name>
<dbReference type="InterPro" id="IPR013783">
    <property type="entry name" value="Ig-like_fold"/>
</dbReference>
<dbReference type="InterPro" id="IPR012334">
    <property type="entry name" value="Pectin_lyas_fold"/>
</dbReference>
<evidence type="ECO:0000313" key="3">
    <source>
        <dbReference type="Proteomes" id="UP000541352"/>
    </source>
</evidence>
<proteinExistence type="predicted"/>
<accession>A0A7W5ZTE3</accession>
<dbReference type="Proteomes" id="UP000541352">
    <property type="component" value="Unassembled WGS sequence"/>
</dbReference>
<dbReference type="InterPro" id="IPR026444">
    <property type="entry name" value="Secre_tail"/>
</dbReference>
<reference evidence="2 3" key="1">
    <citation type="submission" date="2020-08" db="EMBL/GenBank/DDBJ databases">
        <title>Genomic Encyclopedia of Type Strains, Phase IV (KMG-IV): sequencing the most valuable type-strain genomes for metagenomic binning, comparative biology and taxonomic classification.</title>
        <authorList>
            <person name="Goeker M."/>
        </authorList>
    </citation>
    <scope>NUCLEOTIDE SEQUENCE [LARGE SCALE GENOMIC DNA]</scope>
    <source>
        <strain evidence="2 3">DSM 17976</strain>
    </source>
</reference>
<dbReference type="Gene3D" id="2.160.20.10">
    <property type="entry name" value="Single-stranded right-handed beta-helix, Pectin lyase-like"/>
    <property type="match status" value="1"/>
</dbReference>
<dbReference type="Gene3D" id="2.120.10.30">
    <property type="entry name" value="TolB, C-terminal domain"/>
    <property type="match status" value="1"/>
</dbReference>
<dbReference type="RefSeq" id="WP_183979653.1">
    <property type="nucleotide sequence ID" value="NZ_JACIBY010000021.1"/>
</dbReference>
<dbReference type="InterPro" id="IPR006626">
    <property type="entry name" value="PbH1"/>
</dbReference>
<gene>
    <name evidence="2" type="ORF">FHS57_005795</name>
</gene>
<dbReference type="SUPFAM" id="SSF101898">
    <property type="entry name" value="NHL repeat"/>
    <property type="match status" value="1"/>
</dbReference>
<dbReference type="SUPFAM" id="SSF51126">
    <property type="entry name" value="Pectin lyase-like"/>
    <property type="match status" value="1"/>
</dbReference>
<organism evidence="2 3">
    <name type="scientific">Runella defluvii</name>
    <dbReference type="NCBI Taxonomy" id="370973"/>
    <lineage>
        <taxon>Bacteria</taxon>
        <taxon>Pseudomonadati</taxon>
        <taxon>Bacteroidota</taxon>
        <taxon>Cytophagia</taxon>
        <taxon>Cytophagales</taxon>
        <taxon>Spirosomataceae</taxon>
        <taxon>Runella</taxon>
    </lineage>
</organism>
<dbReference type="EMBL" id="JACIBY010000021">
    <property type="protein sequence ID" value="MBB3841766.1"/>
    <property type="molecule type" value="Genomic_DNA"/>
</dbReference>
<dbReference type="Gene3D" id="2.60.40.10">
    <property type="entry name" value="Immunoglobulins"/>
    <property type="match status" value="1"/>
</dbReference>
<dbReference type="NCBIfam" id="TIGR04183">
    <property type="entry name" value="Por_Secre_tail"/>
    <property type="match status" value="1"/>
</dbReference>
<dbReference type="SUPFAM" id="SSF63829">
    <property type="entry name" value="Calcium-dependent phosphotriesterase"/>
    <property type="match status" value="1"/>
</dbReference>
<dbReference type="InterPro" id="IPR011050">
    <property type="entry name" value="Pectin_lyase_fold/virulence"/>
</dbReference>
<keyword evidence="3" id="KW-1185">Reference proteome</keyword>
<evidence type="ECO:0000259" key="1">
    <source>
        <dbReference type="Pfam" id="PF18962"/>
    </source>
</evidence>
<dbReference type="SMART" id="SM00710">
    <property type="entry name" value="PbH1"/>
    <property type="match status" value="5"/>
</dbReference>
<dbReference type="Pfam" id="PF18962">
    <property type="entry name" value="Por_Secre_tail"/>
    <property type="match status" value="1"/>
</dbReference>
<dbReference type="InterPro" id="IPR011042">
    <property type="entry name" value="6-blade_b-propeller_TolB-like"/>
</dbReference>
<sequence>MKRIIQLLLTCQMLIVFYLPQLYGQTWQVQSDYFGERNTNGSPRTIRSMALSQDGTAVYTGNIQSPNTPTTSLRKVSANVLATSGTDHVIFGNGMPGGTGAFAPVGGQPVYAGGATGTFLGWRSTGNSPEGIATDDRGYVYVALSSGISSANRVDIFSSDLSMTIGSIPISGPVGVAVRKLGATYYVYIAANNLVRRWDVTTAGAPTPDNSWIPPSTSGVEGLEVDVDGTVFVAGGGVVRRISADGTTITHTYTLANAADVAIFRNKIYVIRTVNPAPPIVVLNKADLTNGGTDISVPELGVFTRGALSQFTAIDVSTDGKLFVSEENYTSGSNGISSYTPPATSFNPTPGPITGRIYFDRVLVSSTVEPTLITVNVTQPTCLLQSGTIVINATGDGVLEYSIDNGTNWSTSNTFSGLSPSSNHTVLVRSQSVPSGVVAYGSNPVVINAVPSFPTITNTNTGEQFCTIQAAIDDAQTLTGHTITVAAGTYNESITINKSLIIKGAQADVCAATTRSGAESIINCVNGIGITADNVTINGFTIQGQASSNAGPGFGYAVYMAPPLTGTQLLNNIIQNNIIGSSLANTGTSQAAIKCNWFDSNNNSGPSGGNGIYTDEYTGGGVVSNVLIENNKFSGNSSAGITISTSQSASATTGITITKNEFIGNARAVFLYNTVSSSFTNNVISGSTRTDGTGDLRIYGGVNNFSILNNTFSAGGPKGILITNDGGQVPATNSNITVSQNSFTGYSGTNFAIDNVSGYSGNLPATCNWWGSASASSIASILSASSPASISYSPWLVGGGDGAGVGFQPTAACTGTPVVINSATATSPCNPGSIEVNFSGGTAPYAFSWTGGGSASGISSSPNSITNLAVGIYTVTVTDANGSSVTSGSLAINTTPTITLGVVAAVCKGTTSANLTYSATGGSPDQYMIDYDASAEAAGFVDVAYTSLPLAQITLVIPANASGATYNAVLRVKNSTTGCISGVEAFTLIVNETTVAGAIGGSTAVCAGDNSTVLTLSGYVGNVIKWQSSTNAAFSSPTDIANTTATYTVTNLSTPTYYRAVVQSGLCSASNSSAAFIQIHTKPTITLNVLQQTLNEGNNQTFCDADANPVNSLEFNVVNTCVSGNPLWRTKIGAGAWSDWTATAPTSQPSDNTEYQYQASCNACPSTITNAISIKINYRASIPQNVSMVADGTTIPAGQSATLCDQDGNALVFNATCGAGEVLLYSVDGGDYSTTIPSQIVDGNFHNYRVRCRKSDGTPSCIETESAVMTLKLTTISITPTVSITPLNSCTTSATFTGSTTCGSFTTLWYNAETNQALPNLPTTPPTTTTSYYARCRNAEGCLSAPSNTVTYTVLPVNVAPIVTASAESVCTGTSVTLTTNCPAGASVLWNTSATDAVLTVAFNNAITQSYSAQCIFANGCQTPFSEPKSILWKSFDITLINIGQSQSAVKPANDKALWSSQFITKDGGPDLDFSNQGNPTIYFTENVNKTAPRYWTIHADACALGTNGSLTFDMRATPETGVVRSFNTHENNAPYFMYANREGWTELYAPNHPAYGFYQLNEQGQNIYDEGLPKGLYKLSVRYWDMKGWGSIYPATRQAQGNVLAYQEFWFRIVSKDGPGQGAARSAVNGQQLADGDMSSNSTSFAQVMPNPVTKVMRLGIQGAKGQAVKAELVDVAGRSMLERRFVPETQSHQEEFEVEKLVEGIYFLHVTTPDKQVTLKVVKF</sequence>
<evidence type="ECO:0000313" key="2">
    <source>
        <dbReference type="EMBL" id="MBB3841766.1"/>
    </source>
</evidence>
<comment type="caution">
    <text evidence="2">The sequence shown here is derived from an EMBL/GenBank/DDBJ whole genome shotgun (WGS) entry which is preliminary data.</text>
</comment>
<feature type="domain" description="Secretion system C-terminal sorting" evidence="1">
    <location>
        <begin position="1650"/>
        <end position="1723"/>
    </location>
</feature>